<keyword evidence="3" id="KW-1185">Reference proteome</keyword>
<dbReference type="OrthoDB" id="10382977at2759"/>
<dbReference type="Proteomes" id="UP000838412">
    <property type="component" value="Chromosome 4"/>
</dbReference>
<evidence type="ECO:0000313" key="3">
    <source>
        <dbReference type="Proteomes" id="UP000838412"/>
    </source>
</evidence>
<dbReference type="EMBL" id="OV696689">
    <property type="protein sequence ID" value="CAH1264260.1"/>
    <property type="molecule type" value="Genomic_DNA"/>
</dbReference>
<evidence type="ECO:0000313" key="2">
    <source>
        <dbReference type="EMBL" id="CAH1264260.1"/>
    </source>
</evidence>
<protein>
    <submittedName>
        <fullName evidence="2">Hypp2925 protein</fullName>
    </submittedName>
</protein>
<reference evidence="2" key="1">
    <citation type="submission" date="2022-01" db="EMBL/GenBank/DDBJ databases">
        <authorList>
            <person name="Braso-Vives M."/>
        </authorList>
    </citation>
    <scope>NUCLEOTIDE SEQUENCE</scope>
</reference>
<name>A0A8J9ZVR9_BRALA</name>
<sequence length="120" mass="13220">MRKQQCDNPRYDTTIEIKPLNGPRPPPTQLCGGNPKMSDGTIGRFGTMTLGRAGSLPGSFGGRPTENRTRSYYRSNWDSDESIVNAELSPRVKNRKTRNYAMGDRAIIVYLGLQGGVTAL</sequence>
<evidence type="ECO:0000256" key="1">
    <source>
        <dbReference type="SAM" id="MobiDB-lite"/>
    </source>
</evidence>
<organism evidence="2 3">
    <name type="scientific">Branchiostoma lanceolatum</name>
    <name type="common">Common lancelet</name>
    <name type="synonym">Amphioxus lanceolatum</name>
    <dbReference type="NCBI Taxonomy" id="7740"/>
    <lineage>
        <taxon>Eukaryota</taxon>
        <taxon>Metazoa</taxon>
        <taxon>Chordata</taxon>
        <taxon>Cephalochordata</taxon>
        <taxon>Leptocardii</taxon>
        <taxon>Amphioxiformes</taxon>
        <taxon>Branchiostomatidae</taxon>
        <taxon>Branchiostoma</taxon>
    </lineage>
</organism>
<proteinExistence type="predicted"/>
<feature type="region of interest" description="Disordered" evidence="1">
    <location>
        <begin position="1"/>
        <end position="27"/>
    </location>
</feature>
<gene>
    <name evidence="2" type="primary">Hypp2925</name>
    <name evidence="2" type="ORF">BLAG_LOCUS18688</name>
</gene>
<dbReference type="AlphaFoldDB" id="A0A8J9ZVR9"/>
<accession>A0A8J9ZVR9</accession>